<name>A0A4Y7TWY1_COPMI</name>
<comment type="caution">
    <text evidence="2">The sequence shown here is derived from an EMBL/GenBank/DDBJ whole genome shotgun (WGS) entry which is preliminary data.</text>
</comment>
<accession>A0A4Y7TWY1</accession>
<keyword evidence="3" id="KW-1185">Reference proteome</keyword>
<dbReference type="Proteomes" id="UP000298030">
    <property type="component" value="Unassembled WGS sequence"/>
</dbReference>
<sequence>MHARIKWAPVTATTSLHPAKPLVSRLALHNAVIAVNDSRSSIPWLPLGVRDTLGLVLVTAQQKAHRYADRRYSSPPAEQGVGVPSHGHRLRDLEQREPRAKITRTGLRYGPRQKQCRAAVLERLTYIFPTRSEPIVRRAACDFDIETRDEGILETIHGLEAHADPRVARDGSRRRGKPHAGDCARVARPKEANSRKFGADMTAWHLGARLFPLYRRSSTNSKPVAAIMPRLALYDVRRVFGTTL</sequence>
<evidence type="ECO:0000313" key="3">
    <source>
        <dbReference type="Proteomes" id="UP000298030"/>
    </source>
</evidence>
<reference evidence="2 3" key="1">
    <citation type="journal article" date="2019" name="Nat. Ecol. Evol.">
        <title>Megaphylogeny resolves global patterns of mushroom evolution.</title>
        <authorList>
            <person name="Varga T."/>
            <person name="Krizsan K."/>
            <person name="Foldi C."/>
            <person name="Dima B."/>
            <person name="Sanchez-Garcia M."/>
            <person name="Sanchez-Ramirez S."/>
            <person name="Szollosi G.J."/>
            <person name="Szarkandi J.G."/>
            <person name="Papp V."/>
            <person name="Albert L."/>
            <person name="Andreopoulos W."/>
            <person name="Angelini C."/>
            <person name="Antonin V."/>
            <person name="Barry K.W."/>
            <person name="Bougher N.L."/>
            <person name="Buchanan P."/>
            <person name="Buyck B."/>
            <person name="Bense V."/>
            <person name="Catcheside P."/>
            <person name="Chovatia M."/>
            <person name="Cooper J."/>
            <person name="Damon W."/>
            <person name="Desjardin D."/>
            <person name="Finy P."/>
            <person name="Geml J."/>
            <person name="Haridas S."/>
            <person name="Hughes K."/>
            <person name="Justo A."/>
            <person name="Karasinski D."/>
            <person name="Kautmanova I."/>
            <person name="Kiss B."/>
            <person name="Kocsube S."/>
            <person name="Kotiranta H."/>
            <person name="LaButti K.M."/>
            <person name="Lechner B.E."/>
            <person name="Liimatainen K."/>
            <person name="Lipzen A."/>
            <person name="Lukacs Z."/>
            <person name="Mihaltcheva S."/>
            <person name="Morgado L.N."/>
            <person name="Niskanen T."/>
            <person name="Noordeloos M.E."/>
            <person name="Ohm R.A."/>
            <person name="Ortiz-Santana B."/>
            <person name="Ovrebo C."/>
            <person name="Racz N."/>
            <person name="Riley R."/>
            <person name="Savchenko A."/>
            <person name="Shiryaev A."/>
            <person name="Soop K."/>
            <person name="Spirin V."/>
            <person name="Szebenyi C."/>
            <person name="Tomsovsky M."/>
            <person name="Tulloss R.E."/>
            <person name="Uehling J."/>
            <person name="Grigoriev I.V."/>
            <person name="Vagvolgyi C."/>
            <person name="Papp T."/>
            <person name="Martin F.M."/>
            <person name="Miettinen O."/>
            <person name="Hibbett D.S."/>
            <person name="Nagy L.G."/>
        </authorList>
    </citation>
    <scope>NUCLEOTIDE SEQUENCE [LARGE SCALE GENOMIC DNA]</scope>
    <source>
        <strain evidence="2 3">FP101781</strain>
    </source>
</reference>
<evidence type="ECO:0000256" key="1">
    <source>
        <dbReference type="SAM" id="MobiDB-lite"/>
    </source>
</evidence>
<feature type="region of interest" description="Disordered" evidence="1">
    <location>
        <begin position="68"/>
        <end position="89"/>
    </location>
</feature>
<dbReference type="EMBL" id="QPFP01000003">
    <property type="protein sequence ID" value="TEB38464.1"/>
    <property type="molecule type" value="Genomic_DNA"/>
</dbReference>
<organism evidence="2 3">
    <name type="scientific">Coprinellus micaceus</name>
    <name type="common">Glistening ink-cap mushroom</name>
    <name type="synonym">Coprinus micaceus</name>
    <dbReference type="NCBI Taxonomy" id="71717"/>
    <lineage>
        <taxon>Eukaryota</taxon>
        <taxon>Fungi</taxon>
        <taxon>Dikarya</taxon>
        <taxon>Basidiomycota</taxon>
        <taxon>Agaricomycotina</taxon>
        <taxon>Agaricomycetes</taxon>
        <taxon>Agaricomycetidae</taxon>
        <taxon>Agaricales</taxon>
        <taxon>Agaricineae</taxon>
        <taxon>Psathyrellaceae</taxon>
        <taxon>Coprinellus</taxon>
    </lineage>
</organism>
<proteinExistence type="predicted"/>
<feature type="region of interest" description="Disordered" evidence="1">
    <location>
        <begin position="167"/>
        <end position="191"/>
    </location>
</feature>
<dbReference type="AlphaFoldDB" id="A0A4Y7TWY1"/>
<protein>
    <submittedName>
        <fullName evidence="2">Uncharacterized protein</fullName>
    </submittedName>
</protein>
<evidence type="ECO:0000313" key="2">
    <source>
        <dbReference type="EMBL" id="TEB38464.1"/>
    </source>
</evidence>
<gene>
    <name evidence="2" type="ORF">FA13DRAFT_1770705</name>
</gene>